<dbReference type="RefSeq" id="WP_345402499.1">
    <property type="nucleotide sequence ID" value="NZ_BAABLA010000110.1"/>
</dbReference>
<dbReference type="EMBL" id="JBHSXX010000001">
    <property type="protein sequence ID" value="MFC6870577.1"/>
    <property type="molecule type" value="Genomic_DNA"/>
</dbReference>
<dbReference type="Gene3D" id="3.40.50.150">
    <property type="entry name" value="Vaccinia Virus protein VP39"/>
    <property type="match status" value="1"/>
</dbReference>
<protein>
    <submittedName>
        <fullName evidence="3">Class I SAM-dependent methyltransferase</fullName>
    </submittedName>
</protein>
<dbReference type="Proteomes" id="UP001596337">
    <property type="component" value="Unassembled WGS sequence"/>
</dbReference>
<evidence type="ECO:0000313" key="3">
    <source>
        <dbReference type="EMBL" id="MFC6870577.1"/>
    </source>
</evidence>
<accession>A0ABW2C794</accession>
<evidence type="ECO:0000313" key="4">
    <source>
        <dbReference type="Proteomes" id="UP001596337"/>
    </source>
</evidence>
<evidence type="ECO:0000256" key="1">
    <source>
        <dbReference type="SAM" id="MobiDB-lite"/>
    </source>
</evidence>
<gene>
    <name evidence="3" type="ORF">ACFQGD_25935</name>
</gene>
<reference evidence="4" key="1">
    <citation type="journal article" date="2019" name="Int. J. Syst. Evol. Microbiol.">
        <title>The Global Catalogue of Microorganisms (GCM) 10K type strain sequencing project: providing services to taxonomists for standard genome sequencing and annotation.</title>
        <authorList>
            <consortium name="The Broad Institute Genomics Platform"/>
            <consortium name="The Broad Institute Genome Sequencing Center for Infectious Disease"/>
            <person name="Wu L."/>
            <person name="Ma J."/>
        </authorList>
    </citation>
    <scope>NUCLEOTIDE SEQUENCE [LARGE SCALE GENOMIC DNA]</scope>
    <source>
        <strain evidence="4">KCTC 32255</strain>
    </source>
</reference>
<feature type="region of interest" description="Disordered" evidence="1">
    <location>
        <begin position="61"/>
        <end position="99"/>
    </location>
</feature>
<keyword evidence="3" id="KW-0489">Methyltransferase</keyword>
<proteinExistence type="predicted"/>
<dbReference type="GO" id="GO:0008168">
    <property type="term" value="F:methyltransferase activity"/>
    <property type="evidence" value="ECO:0007669"/>
    <property type="project" value="UniProtKB-KW"/>
</dbReference>
<dbReference type="Pfam" id="PF08242">
    <property type="entry name" value="Methyltransf_12"/>
    <property type="match status" value="1"/>
</dbReference>
<feature type="compositionally biased region" description="Basic and acidic residues" evidence="1">
    <location>
        <begin position="73"/>
        <end position="99"/>
    </location>
</feature>
<dbReference type="SUPFAM" id="SSF53335">
    <property type="entry name" value="S-adenosyl-L-methionine-dependent methyltransferases"/>
    <property type="match status" value="1"/>
</dbReference>
<dbReference type="CDD" id="cd02440">
    <property type="entry name" value="AdoMet_MTases"/>
    <property type="match status" value="1"/>
</dbReference>
<organism evidence="3 4">
    <name type="scientific">Haloechinothrix salitolerans</name>
    <dbReference type="NCBI Taxonomy" id="926830"/>
    <lineage>
        <taxon>Bacteria</taxon>
        <taxon>Bacillati</taxon>
        <taxon>Actinomycetota</taxon>
        <taxon>Actinomycetes</taxon>
        <taxon>Pseudonocardiales</taxon>
        <taxon>Pseudonocardiaceae</taxon>
        <taxon>Haloechinothrix</taxon>
    </lineage>
</organism>
<keyword evidence="3" id="KW-0808">Transferase</keyword>
<dbReference type="InterPro" id="IPR029063">
    <property type="entry name" value="SAM-dependent_MTases_sf"/>
</dbReference>
<name>A0ABW2C794_9PSEU</name>
<sequence length="99" mass="10866">MTPGQTAVDVGCGTGNLSFAVLRAQPNARITGLDPDERSLRRGPRTPYSLLFRSGLVLDEPGGVCRGRPHRGVVHDRRVPRGVRPDPRGVQDQNQRESR</sequence>
<evidence type="ECO:0000259" key="2">
    <source>
        <dbReference type="Pfam" id="PF08242"/>
    </source>
</evidence>
<keyword evidence="4" id="KW-1185">Reference proteome</keyword>
<dbReference type="InterPro" id="IPR013217">
    <property type="entry name" value="Methyltransf_12"/>
</dbReference>
<feature type="domain" description="Methyltransferase type 12" evidence="2">
    <location>
        <begin position="8"/>
        <end position="41"/>
    </location>
</feature>
<dbReference type="GO" id="GO:0032259">
    <property type="term" value="P:methylation"/>
    <property type="evidence" value="ECO:0007669"/>
    <property type="project" value="UniProtKB-KW"/>
</dbReference>
<comment type="caution">
    <text evidence="3">The sequence shown here is derived from an EMBL/GenBank/DDBJ whole genome shotgun (WGS) entry which is preliminary data.</text>
</comment>